<dbReference type="OrthoDB" id="10488520at2759"/>
<name>A0A6A7BKY8_9PLEO</name>
<organism evidence="1 2">
    <name type="scientific">Plenodomus tracheiphilus IPT5</name>
    <dbReference type="NCBI Taxonomy" id="1408161"/>
    <lineage>
        <taxon>Eukaryota</taxon>
        <taxon>Fungi</taxon>
        <taxon>Dikarya</taxon>
        <taxon>Ascomycota</taxon>
        <taxon>Pezizomycotina</taxon>
        <taxon>Dothideomycetes</taxon>
        <taxon>Pleosporomycetidae</taxon>
        <taxon>Pleosporales</taxon>
        <taxon>Pleosporineae</taxon>
        <taxon>Leptosphaeriaceae</taxon>
        <taxon>Plenodomus</taxon>
    </lineage>
</organism>
<proteinExistence type="predicted"/>
<dbReference type="Proteomes" id="UP000799423">
    <property type="component" value="Unassembled WGS sequence"/>
</dbReference>
<accession>A0A6A7BKY8</accession>
<dbReference type="AlphaFoldDB" id="A0A6A7BKY8"/>
<protein>
    <submittedName>
        <fullName evidence="1">Uncharacterized protein</fullName>
    </submittedName>
</protein>
<keyword evidence="2" id="KW-1185">Reference proteome</keyword>
<evidence type="ECO:0000313" key="2">
    <source>
        <dbReference type="Proteomes" id="UP000799423"/>
    </source>
</evidence>
<dbReference type="EMBL" id="MU006289">
    <property type="protein sequence ID" value="KAF2855964.1"/>
    <property type="molecule type" value="Genomic_DNA"/>
</dbReference>
<sequence>MWSSSSTKEQVFSLRSGARRTVIIDNSNLRRIETSLGCCPSDEWISRQPKPKQGHVSFCETRSESRTCSSSADTCAHSSKRVHGGCWYSAWLLPHDILGRGSHAWTVFKTPKSILQAR</sequence>
<evidence type="ECO:0000313" key="1">
    <source>
        <dbReference type="EMBL" id="KAF2855964.1"/>
    </source>
</evidence>
<gene>
    <name evidence="1" type="ORF">T440DRAFT_94113</name>
</gene>
<reference evidence="1" key="1">
    <citation type="submission" date="2020-01" db="EMBL/GenBank/DDBJ databases">
        <authorList>
            <consortium name="DOE Joint Genome Institute"/>
            <person name="Haridas S."/>
            <person name="Albert R."/>
            <person name="Binder M."/>
            <person name="Bloem J."/>
            <person name="Labutti K."/>
            <person name="Salamov A."/>
            <person name="Andreopoulos B."/>
            <person name="Baker S.E."/>
            <person name="Barry K."/>
            <person name="Bills G."/>
            <person name="Bluhm B.H."/>
            <person name="Cannon C."/>
            <person name="Castanera R."/>
            <person name="Culley D.E."/>
            <person name="Daum C."/>
            <person name="Ezra D."/>
            <person name="Gonzalez J.B."/>
            <person name="Henrissat B."/>
            <person name="Kuo A."/>
            <person name="Liang C."/>
            <person name="Lipzen A."/>
            <person name="Lutzoni F."/>
            <person name="Magnuson J."/>
            <person name="Mondo S."/>
            <person name="Nolan M."/>
            <person name="Ohm R."/>
            <person name="Pangilinan J."/>
            <person name="Park H.-J."/>
            <person name="Ramirez L."/>
            <person name="Alfaro M."/>
            <person name="Sun H."/>
            <person name="Tritt A."/>
            <person name="Yoshinaga Y."/>
            <person name="Zwiers L.-H."/>
            <person name="Turgeon B.G."/>
            <person name="Goodwin S.B."/>
            <person name="Spatafora J.W."/>
            <person name="Crous P.W."/>
            <person name="Grigoriev I.V."/>
        </authorList>
    </citation>
    <scope>NUCLEOTIDE SEQUENCE</scope>
    <source>
        <strain evidence="1">IPT5</strain>
    </source>
</reference>